<dbReference type="STRING" id="45070.Lnau_1635"/>
<accession>A0A0W0WWG2</accession>
<proteinExistence type="predicted"/>
<dbReference type="RefSeq" id="WP_058504626.1">
    <property type="nucleotide sequence ID" value="NZ_CAAAIF010000006.1"/>
</dbReference>
<dbReference type="OrthoDB" id="9907166at2"/>
<dbReference type="AlphaFoldDB" id="A0A0W0WWG2"/>
<dbReference type="EMBL" id="LNYO01000013">
    <property type="protein sequence ID" value="KTD36651.1"/>
    <property type="molecule type" value="Genomic_DNA"/>
</dbReference>
<keyword evidence="2" id="KW-1185">Reference proteome</keyword>
<reference evidence="1 2" key="1">
    <citation type="submission" date="2015-11" db="EMBL/GenBank/DDBJ databases">
        <title>Genomic analysis of 38 Legionella species identifies large and diverse effector repertoires.</title>
        <authorList>
            <person name="Burstein D."/>
            <person name="Amaro F."/>
            <person name="Zusman T."/>
            <person name="Lifshitz Z."/>
            <person name="Cohen O."/>
            <person name="Gilbert J.A."/>
            <person name="Pupko T."/>
            <person name="Shuman H.A."/>
            <person name="Segal G."/>
        </authorList>
    </citation>
    <scope>NUCLEOTIDE SEQUENCE [LARGE SCALE GENOMIC DNA]</scope>
    <source>
        <strain evidence="1 2">ATCC 49506</strain>
    </source>
</reference>
<organism evidence="1 2">
    <name type="scientific">Legionella nautarum</name>
    <dbReference type="NCBI Taxonomy" id="45070"/>
    <lineage>
        <taxon>Bacteria</taxon>
        <taxon>Pseudomonadati</taxon>
        <taxon>Pseudomonadota</taxon>
        <taxon>Gammaproteobacteria</taxon>
        <taxon>Legionellales</taxon>
        <taxon>Legionellaceae</taxon>
        <taxon>Legionella</taxon>
    </lineage>
</organism>
<dbReference type="PATRIC" id="fig|45070.6.peg.1712"/>
<protein>
    <submittedName>
        <fullName evidence="1">Uncharacterized protein</fullName>
    </submittedName>
</protein>
<dbReference type="Proteomes" id="UP000054725">
    <property type="component" value="Unassembled WGS sequence"/>
</dbReference>
<evidence type="ECO:0000313" key="1">
    <source>
        <dbReference type="EMBL" id="KTD36651.1"/>
    </source>
</evidence>
<gene>
    <name evidence="1" type="ORF">Lnau_1635</name>
</gene>
<sequence length="85" mass="9875">MEYSKANLNSVLNCFSLALGELKQTDSNQLMRDISIILRDFSYSFGRDKFLPMSIELTDDELSEIEWTEIRSSVQKTSMDFVRII</sequence>
<comment type="caution">
    <text evidence="1">The sequence shown here is derived from an EMBL/GenBank/DDBJ whole genome shotgun (WGS) entry which is preliminary data.</text>
</comment>
<name>A0A0W0WWG2_9GAMM</name>
<evidence type="ECO:0000313" key="2">
    <source>
        <dbReference type="Proteomes" id="UP000054725"/>
    </source>
</evidence>